<dbReference type="Proteomes" id="UP001190926">
    <property type="component" value="Unassembled WGS sequence"/>
</dbReference>
<evidence type="ECO:0000313" key="2">
    <source>
        <dbReference type="EMBL" id="KAH6825397.1"/>
    </source>
</evidence>
<protein>
    <recommendedName>
        <fullName evidence="4">Histone acetyltransferase</fullName>
    </recommendedName>
</protein>
<evidence type="ECO:0008006" key="4">
    <source>
        <dbReference type="Google" id="ProtNLM"/>
    </source>
</evidence>
<organism evidence="2 3">
    <name type="scientific">Perilla frutescens var. hirtella</name>
    <name type="common">Perilla citriodora</name>
    <name type="synonym">Perilla setoyensis</name>
    <dbReference type="NCBI Taxonomy" id="608512"/>
    <lineage>
        <taxon>Eukaryota</taxon>
        <taxon>Viridiplantae</taxon>
        <taxon>Streptophyta</taxon>
        <taxon>Embryophyta</taxon>
        <taxon>Tracheophyta</taxon>
        <taxon>Spermatophyta</taxon>
        <taxon>Magnoliopsida</taxon>
        <taxon>eudicotyledons</taxon>
        <taxon>Gunneridae</taxon>
        <taxon>Pentapetalae</taxon>
        <taxon>asterids</taxon>
        <taxon>lamiids</taxon>
        <taxon>Lamiales</taxon>
        <taxon>Lamiaceae</taxon>
        <taxon>Nepetoideae</taxon>
        <taxon>Elsholtzieae</taxon>
        <taxon>Perilla</taxon>
    </lineage>
</organism>
<proteinExistence type="predicted"/>
<keyword evidence="3" id="KW-1185">Reference proteome</keyword>
<dbReference type="EMBL" id="SDAM02000175">
    <property type="protein sequence ID" value="KAH6825397.1"/>
    <property type="molecule type" value="Genomic_DNA"/>
</dbReference>
<accession>A0AAD4J1K9</accession>
<dbReference type="PANTHER" id="PTHR35300">
    <property type="entry name" value="COACTIVATOR CBP, KIX DOMAIN-CONTAINING PROTEIN-RELATED"/>
    <property type="match status" value="1"/>
</dbReference>
<sequence length="421" mass="47294">MPRPGPRPYECVRRAWHSERHQPMRGLIIQQIFRLVHDNHSAATKKNKEWQEKLPIVVLKAEEIMYSKANSEAEYSNVDTLWDRVNDAVDTIIRKDESTETGQLLPPCVEAALNLGCVPVRASRSQRHNNPRTYLRPSYQECSSMSPRFLNDNVNERNPDLMPPQASSSSMLRMPQNVDSPRLVWECSKRIAPSANQHIASSFDKLHSVGNRNGVEVDRNAPLNRGSVYPLYYGTGFKPEVHQLGFQGAQKSDSVIIGVPVFSSAAEPAVEGGLQNLFPCGEDKNVGKKTCEVVSMDNKGKGPQVGFDLSLRLGMFSDSNSSREKGSSYVTDSLGHRASPYEGLPVDKEFSFFPMESVHNLAWLHKQNEESENQNAELVSRKRKLPFSGDIGNDQFFWSQDSANPFFGQMRRPVSKAVRES</sequence>
<dbReference type="PANTHER" id="PTHR35300:SF4">
    <property type="entry name" value="HISTONE ACETYLTRANSFERASE"/>
    <property type="match status" value="1"/>
</dbReference>
<dbReference type="Gene3D" id="1.10.246.20">
    <property type="entry name" value="Coactivator CBP, KIX domain"/>
    <property type="match status" value="1"/>
</dbReference>
<evidence type="ECO:0000256" key="1">
    <source>
        <dbReference type="ARBA" id="ARBA00023242"/>
    </source>
</evidence>
<name>A0AAD4J1K9_PERFH</name>
<keyword evidence="1" id="KW-0539">Nucleus</keyword>
<dbReference type="AlphaFoldDB" id="A0AAD4J1K9"/>
<comment type="caution">
    <text evidence="2">The sequence shown here is derived from an EMBL/GenBank/DDBJ whole genome shotgun (WGS) entry which is preliminary data.</text>
</comment>
<dbReference type="GO" id="GO:0003712">
    <property type="term" value="F:transcription coregulator activity"/>
    <property type="evidence" value="ECO:0007669"/>
    <property type="project" value="InterPro"/>
</dbReference>
<gene>
    <name evidence="2" type="ORF">C2S53_000969</name>
</gene>
<reference evidence="2 3" key="1">
    <citation type="journal article" date="2021" name="Nat. Commun.">
        <title>Incipient diploidization of the medicinal plant Perilla within 10,000 years.</title>
        <authorList>
            <person name="Zhang Y."/>
            <person name="Shen Q."/>
            <person name="Leng L."/>
            <person name="Zhang D."/>
            <person name="Chen S."/>
            <person name="Shi Y."/>
            <person name="Ning Z."/>
            <person name="Chen S."/>
        </authorList>
    </citation>
    <scope>NUCLEOTIDE SEQUENCE [LARGE SCALE GENOMIC DNA]</scope>
    <source>
        <strain evidence="3">cv. PC099</strain>
    </source>
</reference>
<dbReference type="GO" id="GO:0006355">
    <property type="term" value="P:regulation of DNA-templated transcription"/>
    <property type="evidence" value="ECO:0007669"/>
    <property type="project" value="InterPro"/>
</dbReference>
<evidence type="ECO:0000313" key="3">
    <source>
        <dbReference type="Proteomes" id="UP001190926"/>
    </source>
</evidence>
<dbReference type="InterPro" id="IPR036529">
    <property type="entry name" value="KIX_dom_sf"/>
</dbReference>